<dbReference type="SUPFAM" id="SSF55811">
    <property type="entry name" value="Nudix"/>
    <property type="match status" value="1"/>
</dbReference>
<dbReference type="PANTHER" id="PTHR12992">
    <property type="entry name" value="NUDIX HYDROLASE"/>
    <property type="match status" value="1"/>
</dbReference>
<feature type="domain" description="Nudix hydrolase" evidence="7">
    <location>
        <begin position="39"/>
        <end position="174"/>
    </location>
</feature>
<organism evidence="8 9">
    <name type="scientific">Thermohalobaculum xanthum</name>
    <dbReference type="NCBI Taxonomy" id="2753746"/>
    <lineage>
        <taxon>Bacteria</taxon>
        <taxon>Pseudomonadati</taxon>
        <taxon>Pseudomonadota</taxon>
        <taxon>Alphaproteobacteria</taxon>
        <taxon>Rhodobacterales</taxon>
        <taxon>Paracoccaceae</taxon>
        <taxon>Thermohalobaculum</taxon>
    </lineage>
</organism>
<comment type="cofactor">
    <cofactor evidence="1">
        <name>Mn(2+)</name>
        <dbReference type="ChEBI" id="CHEBI:29035"/>
    </cofactor>
</comment>
<keyword evidence="4" id="KW-0378">Hydrolase</keyword>
<comment type="caution">
    <text evidence="8">The sequence shown here is derived from an EMBL/GenBank/DDBJ whole genome shotgun (WGS) entry which is preliminary data.</text>
</comment>
<protein>
    <submittedName>
        <fullName evidence="8">CoA pyrophosphatase</fullName>
    </submittedName>
</protein>
<dbReference type="Proteomes" id="UP000655420">
    <property type="component" value="Unassembled WGS sequence"/>
</dbReference>
<evidence type="ECO:0000313" key="9">
    <source>
        <dbReference type="Proteomes" id="UP000655420"/>
    </source>
</evidence>
<evidence type="ECO:0000256" key="5">
    <source>
        <dbReference type="ARBA" id="ARBA00022842"/>
    </source>
</evidence>
<comment type="cofactor">
    <cofactor evidence="2">
        <name>Mg(2+)</name>
        <dbReference type="ChEBI" id="CHEBI:18420"/>
    </cofactor>
</comment>
<evidence type="ECO:0000256" key="6">
    <source>
        <dbReference type="ARBA" id="ARBA00023211"/>
    </source>
</evidence>
<dbReference type="AlphaFoldDB" id="A0A8J7M913"/>
<reference evidence="8" key="1">
    <citation type="submission" date="2020-12" db="EMBL/GenBank/DDBJ databases">
        <title>Bacterial taxonomy.</title>
        <authorList>
            <person name="Pan X."/>
        </authorList>
    </citation>
    <scope>NUCLEOTIDE SEQUENCE</scope>
    <source>
        <strain evidence="8">M0105</strain>
    </source>
</reference>
<evidence type="ECO:0000259" key="7">
    <source>
        <dbReference type="PROSITE" id="PS51462"/>
    </source>
</evidence>
<gene>
    <name evidence="8" type="ORF">H0I76_14325</name>
</gene>
<dbReference type="GO" id="GO:0010945">
    <property type="term" value="F:coenzyme A diphosphatase activity"/>
    <property type="evidence" value="ECO:0007669"/>
    <property type="project" value="InterPro"/>
</dbReference>
<dbReference type="InterPro" id="IPR000086">
    <property type="entry name" value="NUDIX_hydrolase_dom"/>
</dbReference>
<dbReference type="Pfam" id="PF00293">
    <property type="entry name" value="NUDIX"/>
    <property type="match status" value="1"/>
</dbReference>
<dbReference type="GO" id="GO:0046872">
    <property type="term" value="F:metal ion binding"/>
    <property type="evidence" value="ECO:0007669"/>
    <property type="project" value="UniProtKB-KW"/>
</dbReference>
<dbReference type="CDD" id="cd03426">
    <property type="entry name" value="NUDIX_CoAse_Nudt7"/>
    <property type="match status" value="1"/>
</dbReference>
<sequence length="208" mass="22788">MPIALADITAALALPPLGNRSDFDLNPEVRAALAPGLKQRPAAILCPLIERPAGLHVVLTRRATHLKHHAGQISFPGGKVDQKDPSPLATALREAEEEIGMLPDQIDVLGTLDPYLTSTGFRVTPFVGLVAPAWRALPDPNEVEEVFEAPLDFLMDPTNRLRHHREWQGSRRYFYAMPWGDYYIWGATAGMLKGLADRLAVLAEQGAA</sequence>
<dbReference type="InterPro" id="IPR045121">
    <property type="entry name" value="CoAse"/>
</dbReference>
<evidence type="ECO:0000256" key="3">
    <source>
        <dbReference type="ARBA" id="ARBA00022723"/>
    </source>
</evidence>
<evidence type="ECO:0000256" key="1">
    <source>
        <dbReference type="ARBA" id="ARBA00001936"/>
    </source>
</evidence>
<keyword evidence="3" id="KW-0479">Metal-binding</keyword>
<proteinExistence type="predicted"/>
<dbReference type="InterPro" id="IPR015797">
    <property type="entry name" value="NUDIX_hydrolase-like_dom_sf"/>
</dbReference>
<evidence type="ECO:0000256" key="2">
    <source>
        <dbReference type="ARBA" id="ARBA00001946"/>
    </source>
</evidence>
<name>A0A8J7M913_9RHOB</name>
<keyword evidence="6" id="KW-0464">Manganese</keyword>
<dbReference type="PANTHER" id="PTHR12992:SF11">
    <property type="entry name" value="MITOCHONDRIAL COENZYME A DIPHOSPHATASE NUDT8"/>
    <property type="match status" value="1"/>
</dbReference>
<dbReference type="EMBL" id="JAEHHL010000008">
    <property type="protein sequence ID" value="MBK0400373.1"/>
    <property type="molecule type" value="Genomic_DNA"/>
</dbReference>
<dbReference type="NCBIfam" id="NF007980">
    <property type="entry name" value="PRK10707.1"/>
    <property type="match status" value="1"/>
</dbReference>
<evidence type="ECO:0000313" key="8">
    <source>
        <dbReference type="EMBL" id="MBK0400373.1"/>
    </source>
</evidence>
<accession>A0A8J7M913</accession>
<dbReference type="Gene3D" id="3.90.79.10">
    <property type="entry name" value="Nucleoside Triphosphate Pyrophosphohydrolase"/>
    <property type="match status" value="1"/>
</dbReference>
<dbReference type="RefSeq" id="WP_200611080.1">
    <property type="nucleotide sequence ID" value="NZ_JAEHHL010000008.1"/>
</dbReference>
<keyword evidence="5" id="KW-0460">Magnesium</keyword>
<evidence type="ECO:0000256" key="4">
    <source>
        <dbReference type="ARBA" id="ARBA00022801"/>
    </source>
</evidence>
<dbReference type="PROSITE" id="PS51462">
    <property type="entry name" value="NUDIX"/>
    <property type="match status" value="1"/>
</dbReference>
<keyword evidence="9" id="KW-1185">Reference proteome</keyword>